<protein>
    <submittedName>
        <fullName evidence="2">Uncharacterized protein</fullName>
    </submittedName>
</protein>
<dbReference type="EMBL" id="MTYJ01000107">
    <property type="protein sequence ID" value="OQV14303.1"/>
    <property type="molecule type" value="Genomic_DNA"/>
</dbReference>
<accession>A0A1W0WGQ1</accession>
<name>A0A1W0WGQ1_HYPEX</name>
<evidence type="ECO:0000256" key="1">
    <source>
        <dbReference type="SAM" id="Phobius"/>
    </source>
</evidence>
<dbReference type="Proteomes" id="UP000192578">
    <property type="component" value="Unassembled WGS sequence"/>
</dbReference>
<keyword evidence="1" id="KW-1133">Transmembrane helix</keyword>
<gene>
    <name evidence="2" type="ORF">BV898_11538</name>
</gene>
<feature type="transmembrane region" description="Helical" evidence="1">
    <location>
        <begin position="89"/>
        <end position="113"/>
    </location>
</feature>
<evidence type="ECO:0000313" key="2">
    <source>
        <dbReference type="EMBL" id="OQV14303.1"/>
    </source>
</evidence>
<sequence length="195" mass="20460">MMKVNSASAVLGLTILQLILAVGALTLVALTKFDQPGSITTTKQTLSLGTLEAFLTGDTFFLAAHAAAIGILLHTLLTTGTAPSSWRDAVRNLALAVMIGAAALTELLVAGLWRYKLSVALSERSSDGTFTQVGTAGRHGISPALQVVIVELLVKKLVAGGLAFINGGLFCGTFVLAWKRVRNGQEELPPVRQVH</sequence>
<reference evidence="3" key="1">
    <citation type="submission" date="2017-01" db="EMBL/GenBank/DDBJ databases">
        <title>Comparative genomics of anhydrobiosis in the tardigrade Hypsibius dujardini.</title>
        <authorList>
            <person name="Yoshida Y."/>
            <person name="Koutsovoulos G."/>
            <person name="Laetsch D."/>
            <person name="Stevens L."/>
            <person name="Kumar S."/>
            <person name="Horikawa D."/>
            <person name="Ishino K."/>
            <person name="Komine S."/>
            <person name="Tomita M."/>
            <person name="Blaxter M."/>
            <person name="Arakawa K."/>
        </authorList>
    </citation>
    <scope>NUCLEOTIDE SEQUENCE [LARGE SCALE GENOMIC DNA]</scope>
    <source>
        <strain evidence="3">Z151</strain>
    </source>
</reference>
<organism evidence="2 3">
    <name type="scientific">Hypsibius exemplaris</name>
    <name type="common">Freshwater tardigrade</name>
    <dbReference type="NCBI Taxonomy" id="2072580"/>
    <lineage>
        <taxon>Eukaryota</taxon>
        <taxon>Metazoa</taxon>
        <taxon>Ecdysozoa</taxon>
        <taxon>Tardigrada</taxon>
        <taxon>Eutardigrada</taxon>
        <taxon>Parachela</taxon>
        <taxon>Hypsibioidea</taxon>
        <taxon>Hypsibiidae</taxon>
        <taxon>Hypsibius</taxon>
    </lineage>
</organism>
<feature type="transmembrane region" description="Helical" evidence="1">
    <location>
        <begin position="53"/>
        <end position="77"/>
    </location>
</feature>
<dbReference type="AlphaFoldDB" id="A0A1W0WGQ1"/>
<keyword evidence="1" id="KW-0472">Membrane</keyword>
<evidence type="ECO:0000313" key="3">
    <source>
        <dbReference type="Proteomes" id="UP000192578"/>
    </source>
</evidence>
<keyword evidence="3" id="KW-1185">Reference proteome</keyword>
<keyword evidence="1" id="KW-0812">Transmembrane</keyword>
<feature type="transmembrane region" description="Helical" evidence="1">
    <location>
        <begin position="157"/>
        <end position="178"/>
    </location>
</feature>
<proteinExistence type="predicted"/>
<comment type="caution">
    <text evidence="2">The sequence shown here is derived from an EMBL/GenBank/DDBJ whole genome shotgun (WGS) entry which is preliminary data.</text>
</comment>